<organism evidence="3 4">
    <name type="scientific">Stachybotrys elegans</name>
    <dbReference type="NCBI Taxonomy" id="80388"/>
    <lineage>
        <taxon>Eukaryota</taxon>
        <taxon>Fungi</taxon>
        <taxon>Dikarya</taxon>
        <taxon>Ascomycota</taxon>
        <taxon>Pezizomycotina</taxon>
        <taxon>Sordariomycetes</taxon>
        <taxon>Hypocreomycetidae</taxon>
        <taxon>Hypocreales</taxon>
        <taxon>Stachybotryaceae</taxon>
        <taxon>Stachybotrys</taxon>
    </lineage>
</organism>
<evidence type="ECO:0000256" key="2">
    <source>
        <dbReference type="SAM" id="SignalP"/>
    </source>
</evidence>
<evidence type="ECO:0008006" key="5">
    <source>
        <dbReference type="Google" id="ProtNLM"/>
    </source>
</evidence>
<reference evidence="3" key="1">
    <citation type="journal article" date="2021" name="Nat. Commun.">
        <title>Genetic determinants of endophytism in the Arabidopsis root mycobiome.</title>
        <authorList>
            <person name="Mesny F."/>
            <person name="Miyauchi S."/>
            <person name="Thiergart T."/>
            <person name="Pickel B."/>
            <person name="Atanasova L."/>
            <person name="Karlsson M."/>
            <person name="Huettel B."/>
            <person name="Barry K.W."/>
            <person name="Haridas S."/>
            <person name="Chen C."/>
            <person name="Bauer D."/>
            <person name="Andreopoulos W."/>
            <person name="Pangilinan J."/>
            <person name="LaButti K."/>
            <person name="Riley R."/>
            <person name="Lipzen A."/>
            <person name="Clum A."/>
            <person name="Drula E."/>
            <person name="Henrissat B."/>
            <person name="Kohler A."/>
            <person name="Grigoriev I.V."/>
            <person name="Martin F.M."/>
            <person name="Hacquard S."/>
        </authorList>
    </citation>
    <scope>NUCLEOTIDE SEQUENCE</scope>
    <source>
        <strain evidence="3">MPI-CAGE-CH-0235</strain>
    </source>
</reference>
<keyword evidence="4" id="KW-1185">Reference proteome</keyword>
<feature type="chain" id="PRO_5035456772" description="Secreted protein" evidence="2">
    <location>
        <begin position="17"/>
        <end position="79"/>
    </location>
</feature>
<accession>A0A8K0T578</accession>
<evidence type="ECO:0000256" key="1">
    <source>
        <dbReference type="SAM" id="MobiDB-lite"/>
    </source>
</evidence>
<feature type="region of interest" description="Disordered" evidence="1">
    <location>
        <begin position="18"/>
        <end position="52"/>
    </location>
</feature>
<evidence type="ECO:0000313" key="3">
    <source>
        <dbReference type="EMBL" id="KAH7326695.1"/>
    </source>
</evidence>
<dbReference type="EMBL" id="JAGPNK010000002">
    <property type="protein sequence ID" value="KAH7326695.1"/>
    <property type="molecule type" value="Genomic_DNA"/>
</dbReference>
<feature type="compositionally biased region" description="Basic and acidic residues" evidence="1">
    <location>
        <begin position="29"/>
        <end position="52"/>
    </location>
</feature>
<comment type="caution">
    <text evidence="3">The sequence shown here is derived from an EMBL/GenBank/DDBJ whole genome shotgun (WGS) entry which is preliminary data.</text>
</comment>
<gene>
    <name evidence="3" type="ORF">B0I35DRAFT_423361</name>
</gene>
<dbReference type="Proteomes" id="UP000813444">
    <property type="component" value="Unassembled WGS sequence"/>
</dbReference>
<protein>
    <recommendedName>
        <fullName evidence="5">Secreted protein</fullName>
    </recommendedName>
</protein>
<sequence>MWVGMRLLIAAQLVASQETAAAAAAKKQHQPERPDPTRQSDGDGDTHTDAHTHTYLHAVLRKKHSRNGTSVPTMTPCAR</sequence>
<proteinExistence type="predicted"/>
<name>A0A8K0T578_9HYPO</name>
<feature type="region of interest" description="Disordered" evidence="1">
    <location>
        <begin position="60"/>
        <end position="79"/>
    </location>
</feature>
<dbReference type="AlphaFoldDB" id="A0A8K0T578"/>
<evidence type="ECO:0000313" key="4">
    <source>
        <dbReference type="Proteomes" id="UP000813444"/>
    </source>
</evidence>
<feature type="signal peptide" evidence="2">
    <location>
        <begin position="1"/>
        <end position="16"/>
    </location>
</feature>
<keyword evidence="2" id="KW-0732">Signal</keyword>